<dbReference type="RefSeq" id="WP_199382544.1">
    <property type="nucleotide sequence ID" value="NZ_JAEMHM010000002.1"/>
</dbReference>
<name>A0A8J7INN0_9BACT</name>
<protein>
    <submittedName>
        <fullName evidence="4">PEP-CTERM sorting domain-containing protein</fullName>
    </submittedName>
</protein>
<organism evidence="4 5">
    <name type="scientific">Geomesophilobacter sediminis</name>
    <dbReference type="NCBI Taxonomy" id="2798584"/>
    <lineage>
        <taxon>Bacteria</taxon>
        <taxon>Pseudomonadati</taxon>
        <taxon>Thermodesulfobacteriota</taxon>
        <taxon>Desulfuromonadia</taxon>
        <taxon>Geobacterales</taxon>
        <taxon>Geobacteraceae</taxon>
        <taxon>Geomesophilobacter</taxon>
    </lineage>
</organism>
<feature type="domain" description="Ice-binding protein C-terminal" evidence="3">
    <location>
        <begin position="188"/>
        <end position="212"/>
    </location>
</feature>
<dbReference type="EMBL" id="JAEMHM010000002">
    <property type="protein sequence ID" value="MBJ6723709.1"/>
    <property type="molecule type" value="Genomic_DNA"/>
</dbReference>
<dbReference type="Pfam" id="PF07589">
    <property type="entry name" value="PEP-CTERM"/>
    <property type="match status" value="1"/>
</dbReference>
<evidence type="ECO:0000259" key="3">
    <source>
        <dbReference type="Pfam" id="PF07589"/>
    </source>
</evidence>
<keyword evidence="1" id="KW-0812">Transmembrane</keyword>
<gene>
    <name evidence="4" type="ORF">JFN93_03205</name>
</gene>
<evidence type="ECO:0000256" key="2">
    <source>
        <dbReference type="SAM" id="SignalP"/>
    </source>
</evidence>
<evidence type="ECO:0000256" key="1">
    <source>
        <dbReference type="SAM" id="Phobius"/>
    </source>
</evidence>
<comment type="caution">
    <text evidence="4">The sequence shown here is derived from an EMBL/GenBank/DDBJ whole genome shotgun (WGS) entry which is preliminary data.</text>
</comment>
<feature type="chain" id="PRO_5035258792" evidence="2">
    <location>
        <begin position="32"/>
        <end position="217"/>
    </location>
</feature>
<sequence>MTLNHTRRCLRMLLLFIALLAATFAAVPAGATQINVPYTYFPDLNSAFIGVGYDYGSSTFTANGYVNTYQKSSDSSSLTDAYFLSSFSLTAAISHSGVFSSGSLDIENINDPSTPLLTGNLIALGYDKNDPVMQFLFNNVGGSLKDDFGSQVLVILGNSGFDLATDGFGASFNNYEFSDAVSDTHPAPVPEPGTVTLLLFGGAGLFLARLRKSTRRG</sequence>
<keyword evidence="5" id="KW-1185">Reference proteome</keyword>
<feature type="signal peptide" evidence="2">
    <location>
        <begin position="1"/>
        <end position="31"/>
    </location>
</feature>
<feature type="transmembrane region" description="Helical" evidence="1">
    <location>
        <begin position="192"/>
        <end position="210"/>
    </location>
</feature>
<accession>A0A8J7INN0</accession>
<keyword evidence="2" id="KW-0732">Signal</keyword>
<evidence type="ECO:0000313" key="4">
    <source>
        <dbReference type="EMBL" id="MBJ6723709.1"/>
    </source>
</evidence>
<dbReference type="AlphaFoldDB" id="A0A8J7INN0"/>
<keyword evidence="1" id="KW-0472">Membrane</keyword>
<dbReference type="NCBIfam" id="TIGR02595">
    <property type="entry name" value="PEP_CTERM"/>
    <property type="match status" value="1"/>
</dbReference>
<keyword evidence="1" id="KW-1133">Transmembrane helix</keyword>
<proteinExistence type="predicted"/>
<reference evidence="4" key="1">
    <citation type="submission" date="2020-12" db="EMBL/GenBank/DDBJ databases">
        <title>Geomonas sp. Red875, isolated from river sediment.</title>
        <authorList>
            <person name="Xu Z."/>
            <person name="Zhang Z."/>
            <person name="Masuda Y."/>
            <person name="Itoh H."/>
            <person name="Senoo K."/>
        </authorList>
    </citation>
    <scope>NUCLEOTIDE SEQUENCE</scope>
    <source>
        <strain evidence="4">Red875</strain>
    </source>
</reference>
<dbReference type="InterPro" id="IPR013424">
    <property type="entry name" value="Ice-binding_C"/>
</dbReference>
<evidence type="ECO:0000313" key="5">
    <source>
        <dbReference type="Proteomes" id="UP000636888"/>
    </source>
</evidence>
<dbReference type="Proteomes" id="UP000636888">
    <property type="component" value="Unassembled WGS sequence"/>
</dbReference>